<keyword evidence="7" id="KW-1185">Reference proteome</keyword>
<dbReference type="RefSeq" id="WP_073391334.1">
    <property type="nucleotide sequence ID" value="NZ_FQVU01000004.1"/>
</dbReference>
<dbReference type="EMBL" id="FQVU01000004">
    <property type="protein sequence ID" value="SHH02261.1"/>
    <property type="molecule type" value="Genomic_DNA"/>
</dbReference>
<evidence type="ECO:0000256" key="2">
    <source>
        <dbReference type="ARBA" id="ARBA00023125"/>
    </source>
</evidence>
<dbReference type="Gene3D" id="1.10.10.60">
    <property type="entry name" value="Homeodomain-like"/>
    <property type="match status" value="1"/>
</dbReference>
<dbReference type="OrthoDB" id="8617654at2"/>
<organism evidence="6 7">
    <name type="scientific">Jatrophihabitans endophyticus</name>
    <dbReference type="NCBI Taxonomy" id="1206085"/>
    <lineage>
        <taxon>Bacteria</taxon>
        <taxon>Bacillati</taxon>
        <taxon>Actinomycetota</taxon>
        <taxon>Actinomycetes</taxon>
        <taxon>Jatrophihabitantales</taxon>
        <taxon>Jatrophihabitantaceae</taxon>
        <taxon>Jatrophihabitans</taxon>
    </lineage>
</organism>
<dbReference type="STRING" id="1206085.SAMN05443575_3115"/>
<keyword evidence="3" id="KW-0804">Transcription</keyword>
<feature type="DNA-binding region" description="H-T-H motif" evidence="4">
    <location>
        <begin position="35"/>
        <end position="54"/>
    </location>
</feature>
<dbReference type="InterPro" id="IPR001647">
    <property type="entry name" value="HTH_TetR"/>
</dbReference>
<dbReference type="InterPro" id="IPR054129">
    <property type="entry name" value="DesT_TetR_C"/>
</dbReference>
<dbReference type="GO" id="GO:0003677">
    <property type="term" value="F:DNA binding"/>
    <property type="evidence" value="ECO:0007669"/>
    <property type="project" value="UniProtKB-UniRule"/>
</dbReference>
<proteinExistence type="predicted"/>
<sequence>MTDTRSRAERKELTRRRLLDVTLRLITERSLASISLREVAREAGIVPTAFYRHFASVDELGVDLVDESMRPLRQLLRDARKGRVTHGDIIADTVAILARQVADHPEQFRFLTRERYGGVAGVRRAIATELRLFTSDLTIDLARLTVGYDWSTEDLEMVADLMVTTMLGTVVRLLESDERHPEDATSILDHAERQLRIIVLGMGAWRSKP</sequence>
<evidence type="ECO:0000313" key="7">
    <source>
        <dbReference type="Proteomes" id="UP000186132"/>
    </source>
</evidence>
<keyword evidence="1" id="KW-0805">Transcription regulation</keyword>
<protein>
    <submittedName>
        <fullName evidence="6">Transcriptional regulator, TetR family</fullName>
    </submittedName>
</protein>
<feature type="domain" description="HTH tetR-type" evidence="5">
    <location>
        <begin position="12"/>
        <end position="72"/>
    </location>
</feature>
<dbReference type="PROSITE" id="PS50977">
    <property type="entry name" value="HTH_TETR_2"/>
    <property type="match status" value="1"/>
</dbReference>
<dbReference type="PANTHER" id="PTHR47752:SF1">
    <property type="entry name" value="HTH-TYPE TRANSCRIPTIONAL REPRESSOR FABR"/>
    <property type="match status" value="1"/>
</dbReference>
<reference evidence="6 7" key="1">
    <citation type="submission" date="2016-11" db="EMBL/GenBank/DDBJ databases">
        <authorList>
            <person name="Jaros S."/>
            <person name="Januszkiewicz K."/>
            <person name="Wedrychowicz H."/>
        </authorList>
    </citation>
    <scope>NUCLEOTIDE SEQUENCE [LARGE SCALE GENOMIC DNA]</scope>
    <source>
        <strain evidence="6 7">DSM 45627</strain>
    </source>
</reference>
<dbReference type="Pfam" id="PF21943">
    <property type="entry name" value="TetR_C_46"/>
    <property type="match status" value="1"/>
</dbReference>
<dbReference type="InterPro" id="IPR009057">
    <property type="entry name" value="Homeodomain-like_sf"/>
</dbReference>
<evidence type="ECO:0000259" key="5">
    <source>
        <dbReference type="PROSITE" id="PS50977"/>
    </source>
</evidence>
<name>A0A1M5PKJ1_9ACTN</name>
<dbReference type="PANTHER" id="PTHR47752">
    <property type="entry name" value="HTH-TYPE TRANSCRIPTIONAL REPRESSOR FABR"/>
    <property type="match status" value="1"/>
</dbReference>
<keyword evidence="2 4" id="KW-0238">DNA-binding</keyword>
<dbReference type="SUPFAM" id="SSF46689">
    <property type="entry name" value="Homeodomain-like"/>
    <property type="match status" value="1"/>
</dbReference>
<evidence type="ECO:0000256" key="1">
    <source>
        <dbReference type="ARBA" id="ARBA00023015"/>
    </source>
</evidence>
<dbReference type="Gene3D" id="1.10.357.10">
    <property type="entry name" value="Tetracycline Repressor, domain 2"/>
    <property type="match status" value="1"/>
</dbReference>
<dbReference type="Pfam" id="PF00440">
    <property type="entry name" value="TetR_N"/>
    <property type="match status" value="1"/>
</dbReference>
<evidence type="ECO:0000313" key="6">
    <source>
        <dbReference type="EMBL" id="SHH02261.1"/>
    </source>
</evidence>
<dbReference type="AlphaFoldDB" id="A0A1M5PKJ1"/>
<accession>A0A1M5PKJ1</accession>
<gene>
    <name evidence="6" type="ORF">SAMN05443575_3115</name>
</gene>
<evidence type="ECO:0000256" key="3">
    <source>
        <dbReference type="ARBA" id="ARBA00023163"/>
    </source>
</evidence>
<evidence type="ECO:0000256" key="4">
    <source>
        <dbReference type="PROSITE-ProRule" id="PRU00335"/>
    </source>
</evidence>
<dbReference type="InterPro" id="IPR050692">
    <property type="entry name" value="HTH_transcr_repressor_FabR"/>
</dbReference>
<dbReference type="Proteomes" id="UP000186132">
    <property type="component" value="Unassembled WGS sequence"/>
</dbReference>